<protein>
    <recommendedName>
        <fullName evidence="3">Ribbon-helix-helix protein CopG domain-containing protein</fullName>
    </recommendedName>
</protein>
<name>A0ABN6RF02_9DEIO</name>
<proteinExistence type="predicted"/>
<dbReference type="Proteomes" id="UP001064971">
    <property type="component" value="Chromosome"/>
</dbReference>
<gene>
    <name evidence="1" type="ORF">DAETH_12220</name>
</gene>
<sequence length="101" mass="11507">MKHLHLSLSEELYAALMREAEASGQAVTALVQEAIEKLLAEQERRALNTALDAYIRAENGGSHDLDEELEAGALTSQQQQLRLAYEQYTREYEQDEPTQEW</sequence>
<evidence type="ECO:0000313" key="2">
    <source>
        <dbReference type="Proteomes" id="UP001064971"/>
    </source>
</evidence>
<keyword evidence="2" id="KW-1185">Reference proteome</keyword>
<reference evidence="1" key="1">
    <citation type="submission" date="2022-07" db="EMBL/GenBank/DDBJ databases">
        <title>Complete Genome Sequence of the Radioresistant Bacterium Deinococcus aetherius ST0316, Isolated from the Air Dust collected in Lower Stratosphere above Japan.</title>
        <authorList>
            <person name="Satoh K."/>
            <person name="Hagiwara K."/>
            <person name="Katsumata K."/>
            <person name="Kubo A."/>
            <person name="Yokobori S."/>
            <person name="Yamagishi A."/>
            <person name="Oono Y."/>
            <person name="Narumi I."/>
        </authorList>
    </citation>
    <scope>NUCLEOTIDE SEQUENCE</scope>
    <source>
        <strain evidence="1">ST0316</strain>
    </source>
</reference>
<evidence type="ECO:0008006" key="3">
    <source>
        <dbReference type="Google" id="ProtNLM"/>
    </source>
</evidence>
<dbReference type="RefSeq" id="WP_264777031.1">
    <property type="nucleotide sequence ID" value="NZ_AP026560.1"/>
</dbReference>
<accession>A0ABN6RF02</accession>
<organism evidence="1 2">
    <name type="scientific">Deinococcus aetherius</name>
    <dbReference type="NCBI Taxonomy" id="200252"/>
    <lineage>
        <taxon>Bacteria</taxon>
        <taxon>Thermotogati</taxon>
        <taxon>Deinococcota</taxon>
        <taxon>Deinococci</taxon>
        <taxon>Deinococcales</taxon>
        <taxon>Deinococcaceae</taxon>
        <taxon>Deinococcus</taxon>
    </lineage>
</organism>
<dbReference type="EMBL" id="AP026560">
    <property type="protein sequence ID" value="BDP41253.1"/>
    <property type="molecule type" value="Genomic_DNA"/>
</dbReference>
<evidence type="ECO:0000313" key="1">
    <source>
        <dbReference type="EMBL" id="BDP41253.1"/>
    </source>
</evidence>